<dbReference type="EMBL" id="CADCXE010000108">
    <property type="protein sequence ID" value="CAA9991422.1"/>
    <property type="molecule type" value="Genomic_DNA"/>
</dbReference>
<accession>A0A6H5FV32</accession>
<dbReference type="InterPro" id="IPR024285">
    <property type="entry name" value="SICA_extracell_b"/>
</dbReference>
<keyword evidence="4" id="KW-1185">Reference proteome</keyword>
<dbReference type="RefSeq" id="XP_038970152.1">
    <property type="nucleotide sequence ID" value="XM_039113486.1"/>
</dbReference>
<dbReference type="Proteomes" id="UP000031513">
    <property type="component" value="Unassembled WGS sequence"/>
</dbReference>
<dbReference type="Pfam" id="PF12878">
    <property type="entry name" value="SICA_beta"/>
    <property type="match status" value="1"/>
</dbReference>
<dbReference type="GeneID" id="62348005"/>
<comment type="caution">
    <text evidence="3">The sequence shown here is derived from an EMBL/GenBank/DDBJ whole genome shotgun (WGS) entry which is preliminary data.</text>
</comment>
<sequence length="180" mass="20052">EDVWKEVPKEIKALAEGTNKNKRKEVEDKNYCNGLSEGKGKDACILIAAGLKNLYDINESDAVDVSFQRTMQCVLLNAIADRLEDEKFPCTDEKNVKKGIEHAFGKIDNIMNGSKCSGNDKCFKCPRVKNYDNCEIKTDGGSEEKLKDKINPKVEAEYNEDSTTSTSPLSKKSLTTTICK</sequence>
<feature type="compositionally biased region" description="Low complexity" evidence="1">
    <location>
        <begin position="162"/>
        <end position="180"/>
    </location>
</feature>
<organism evidence="3 4">
    <name type="scientific">Plasmodium knowlesi (strain H)</name>
    <dbReference type="NCBI Taxonomy" id="5851"/>
    <lineage>
        <taxon>Eukaryota</taxon>
        <taxon>Sar</taxon>
        <taxon>Alveolata</taxon>
        <taxon>Apicomplexa</taxon>
        <taxon>Aconoidasida</taxon>
        <taxon>Haemosporida</taxon>
        <taxon>Plasmodiidae</taxon>
        <taxon>Plasmodium</taxon>
        <taxon>Plasmodium (Plasmodium)</taxon>
    </lineage>
</organism>
<feature type="compositionally biased region" description="Basic and acidic residues" evidence="1">
    <location>
        <begin position="142"/>
        <end position="156"/>
    </location>
</feature>
<dbReference type="OrthoDB" id="10664409at2759"/>
<evidence type="ECO:0000313" key="4">
    <source>
        <dbReference type="Proteomes" id="UP000031513"/>
    </source>
</evidence>
<evidence type="ECO:0000313" key="3">
    <source>
        <dbReference type="EMBL" id="CAA9991422.1"/>
    </source>
</evidence>
<feature type="region of interest" description="Disordered" evidence="1">
    <location>
        <begin position="142"/>
        <end position="180"/>
    </location>
</feature>
<evidence type="ECO:0000256" key="1">
    <source>
        <dbReference type="SAM" id="MobiDB-lite"/>
    </source>
</evidence>
<proteinExistence type="predicted"/>
<reference evidence="3" key="1">
    <citation type="submission" date="2020-02" db="EMBL/GenBank/DDBJ databases">
        <authorList>
            <consortium name="Pathogen Informatics"/>
        </authorList>
    </citation>
    <scope>NUCLEOTIDE SEQUENCE [LARGE SCALE GENOMIC DNA]</scope>
    <source>
        <strain evidence="3">H</strain>
    </source>
</reference>
<gene>
    <name evidence="3" type="ORF">PKNH_0006000</name>
</gene>
<dbReference type="AlphaFoldDB" id="A0A6H5FV32"/>
<name>A0A6H5FV32_PLAKH</name>
<feature type="non-terminal residue" evidence="3">
    <location>
        <position position="1"/>
    </location>
</feature>
<feature type="domain" description="Schizont-infected cell agglutination extracellular beta" evidence="2">
    <location>
        <begin position="2"/>
        <end position="136"/>
    </location>
</feature>
<dbReference type="KEGG" id="pkn:PKNH_0006000"/>
<dbReference type="VEuPathDB" id="PlasmoDB:PKNH_0006000"/>
<dbReference type="InParanoid" id="A0A6H5FV32"/>
<evidence type="ECO:0000259" key="2">
    <source>
        <dbReference type="Pfam" id="PF12878"/>
    </source>
</evidence>
<protein>
    <submittedName>
        <fullName evidence="3">SICAvar, type I</fullName>
    </submittedName>
</protein>